<evidence type="ECO:0000256" key="1">
    <source>
        <dbReference type="SAM" id="SignalP"/>
    </source>
</evidence>
<proteinExistence type="predicted"/>
<keyword evidence="1" id="KW-0732">Signal</keyword>
<sequence length="132" mass="14153">MKRVAFIALALAASAALPPAGAQAKTTDEQMLMLDPAARVEQRCNSRGMGEIGREQKGMHPDELVAYAYANTKLSGQHLVAPGAAVRSGGTWYHLSYACETANDGMDIKSFSYKLGAAIPRSEWDAHYLVAP</sequence>
<dbReference type="Pfam" id="PF06059">
    <property type="entry name" value="DUF930"/>
    <property type="match status" value="1"/>
</dbReference>
<protein>
    <submittedName>
        <fullName evidence="2">DUF930 domain-containing protein</fullName>
    </submittedName>
</protein>
<dbReference type="Proteomes" id="UP001597299">
    <property type="component" value="Unassembled WGS sequence"/>
</dbReference>
<organism evidence="2 3">
    <name type="scientific">Ancylobacter oerskovii</name>
    <dbReference type="NCBI Taxonomy" id="459519"/>
    <lineage>
        <taxon>Bacteria</taxon>
        <taxon>Pseudomonadati</taxon>
        <taxon>Pseudomonadota</taxon>
        <taxon>Alphaproteobacteria</taxon>
        <taxon>Hyphomicrobiales</taxon>
        <taxon>Xanthobacteraceae</taxon>
        <taxon>Ancylobacter</taxon>
    </lineage>
</organism>
<gene>
    <name evidence="2" type="ORF">ACFSNC_01170</name>
</gene>
<feature type="chain" id="PRO_5046519350" evidence="1">
    <location>
        <begin position="25"/>
        <end position="132"/>
    </location>
</feature>
<reference evidence="3" key="1">
    <citation type="journal article" date="2019" name="Int. J. Syst. Evol. Microbiol.">
        <title>The Global Catalogue of Microorganisms (GCM) 10K type strain sequencing project: providing services to taxonomists for standard genome sequencing and annotation.</title>
        <authorList>
            <consortium name="The Broad Institute Genomics Platform"/>
            <consortium name="The Broad Institute Genome Sequencing Center for Infectious Disease"/>
            <person name="Wu L."/>
            <person name="Ma J."/>
        </authorList>
    </citation>
    <scope>NUCLEOTIDE SEQUENCE [LARGE SCALE GENOMIC DNA]</scope>
    <source>
        <strain evidence="3">CCM 7435</strain>
    </source>
</reference>
<feature type="signal peptide" evidence="1">
    <location>
        <begin position="1"/>
        <end position="24"/>
    </location>
</feature>
<evidence type="ECO:0000313" key="2">
    <source>
        <dbReference type="EMBL" id="MFD2139000.1"/>
    </source>
</evidence>
<dbReference type="InterPro" id="IPR009273">
    <property type="entry name" value="DUF930"/>
</dbReference>
<comment type="caution">
    <text evidence="2">The sequence shown here is derived from an EMBL/GenBank/DDBJ whole genome shotgun (WGS) entry which is preliminary data.</text>
</comment>
<name>A0ABW4YRM9_9HYPH</name>
<accession>A0ABW4YRM9</accession>
<dbReference type="EMBL" id="JBHUHD010000001">
    <property type="protein sequence ID" value="MFD2139000.1"/>
    <property type="molecule type" value="Genomic_DNA"/>
</dbReference>
<evidence type="ECO:0000313" key="3">
    <source>
        <dbReference type="Proteomes" id="UP001597299"/>
    </source>
</evidence>
<keyword evidence="3" id="KW-1185">Reference proteome</keyword>
<dbReference type="RefSeq" id="WP_343207767.1">
    <property type="nucleotide sequence ID" value="NZ_JAHBGB010000041.1"/>
</dbReference>